<feature type="region of interest" description="Disordered" evidence="1">
    <location>
        <begin position="28"/>
        <end position="57"/>
    </location>
</feature>
<feature type="domain" description="Peptidoglycan binding-like" evidence="2">
    <location>
        <begin position="79"/>
        <end position="132"/>
    </location>
</feature>
<keyword evidence="5" id="KW-1185">Reference proteome</keyword>
<dbReference type="EMBL" id="FOHE01000004">
    <property type="protein sequence ID" value="SES99357.1"/>
    <property type="molecule type" value="Genomic_DNA"/>
</dbReference>
<dbReference type="InterPro" id="IPR003709">
    <property type="entry name" value="VanY-like_core_dom"/>
</dbReference>
<evidence type="ECO:0000256" key="1">
    <source>
        <dbReference type="SAM" id="MobiDB-lite"/>
    </source>
</evidence>
<evidence type="ECO:0000259" key="3">
    <source>
        <dbReference type="Pfam" id="PF02557"/>
    </source>
</evidence>
<dbReference type="InterPro" id="IPR058193">
    <property type="entry name" value="VanY/YodJ_core_dom"/>
</dbReference>
<protein>
    <submittedName>
        <fullName evidence="4">D-alanyl-D-alanine carboxypeptidase</fullName>
    </submittedName>
</protein>
<dbReference type="Gene3D" id="1.10.101.10">
    <property type="entry name" value="PGBD-like superfamily/PGBD"/>
    <property type="match status" value="1"/>
</dbReference>
<evidence type="ECO:0000259" key="2">
    <source>
        <dbReference type="Pfam" id="PF01471"/>
    </source>
</evidence>
<keyword evidence="4" id="KW-0645">Protease</keyword>
<dbReference type="Pfam" id="PF01471">
    <property type="entry name" value="PG_binding_1"/>
    <property type="match status" value="1"/>
</dbReference>
<dbReference type="GO" id="GO:0006508">
    <property type="term" value="P:proteolysis"/>
    <property type="evidence" value="ECO:0007669"/>
    <property type="project" value="InterPro"/>
</dbReference>
<dbReference type="InterPro" id="IPR036365">
    <property type="entry name" value="PGBD-like_sf"/>
</dbReference>
<dbReference type="Gene3D" id="3.30.1380.10">
    <property type="match status" value="1"/>
</dbReference>
<dbReference type="PANTHER" id="PTHR34385:SF1">
    <property type="entry name" value="PEPTIDOGLYCAN L-ALANYL-D-GLUTAMATE ENDOPEPTIDASE CWLK"/>
    <property type="match status" value="1"/>
</dbReference>
<organism evidence="4 5">
    <name type="scientific">Oceanobacillus limi</name>
    <dbReference type="NCBI Taxonomy" id="930131"/>
    <lineage>
        <taxon>Bacteria</taxon>
        <taxon>Bacillati</taxon>
        <taxon>Bacillota</taxon>
        <taxon>Bacilli</taxon>
        <taxon>Bacillales</taxon>
        <taxon>Bacillaceae</taxon>
        <taxon>Oceanobacillus</taxon>
    </lineage>
</organism>
<evidence type="ECO:0000313" key="4">
    <source>
        <dbReference type="EMBL" id="SES99357.1"/>
    </source>
</evidence>
<dbReference type="InterPro" id="IPR002477">
    <property type="entry name" value="Peptidoglycan-bd-like"/>
</dbReference>
<dbReference type="STRING" id="930131.SAMN05216389_10490"/>
<dbReference type="Proteomes" id="UP000198618">
    <property type="component" value="Unassembled WGS sequence"/>
</dbReference>
<reference evidence="4 5" key="1">
    <citation type="submission" date="2016-10" db="EMBL/GenBank/DDBJ databases">
        <authorList>
            <person name="de Groot N.N."/>
        </authorList>
    </citation>
    <scope>NUCLEOTIDE SEQUENCE [LARGE SCALE GENOMIC DNA]</scope>
    <source>
        <strain evidence="4 5">IBRC-M 10780</strain>
    </source>
</reference>
<name>A0A1I0AYA2_9BACI</name>
<accession>A0A1I0AYA2</accession>
<dbReference type="GO" id="GO:0004180">
    <property type="term" value="F:carboxypeptidase activity"/>
    <property type="evidence" value="ECO:0007669"/>
    <property type="project" value="UniProtKB-KW"/>
</dbReference>
<dbReference type="RefSeq" id="WP_244513384.1">
    <property type="nucleotide sequence ID" value="NZ_FOHE01000004.1"/>
</dbReference>
<dbReference type="InterPro" id="IPR036366">
    <property type="entry name" value="PGBDSf"/>
</dbReference>
<evidence type="ECO:0000313" key="5">
    <source>
        <dbReference type="Proteomes" id="UP000198618"/>
    </source>
</evidence>
<dbReference type="PANTHER" id="PTHR34385">
    <property type="entry name" value="D-ALANYL-D-ALANINE CARBOXYPEPTIDASE"/>
    <property type="match status" value="1"/>
</dbReference>
<dbReference type="PROSITE" id="PS51257">
    <property type="entry name" value="PROKAR_LIPOPROTEIN"/>
    <property type="match status" value="1"/>
</dbReference>
<feature type="domain" description="D-alanyl-D-alanine carboxypeptidase-like core" evidence="3">
    <location>
        <begin position="206"/>
        <end position="334"/>
    </location>
</feature>
<keyword evidence="4" id="KW-0121">Carboxypeptidase</keyword>
<dbReference type="InterPro" id="IPR052179">
    <property type="entry name" value="DD-CPase-like"/>
</dbReference>
<dbReference type="Pfam" id="PF02557">
    <property type="entry name" value="VanY"/>
    <property type="match status" value="1"/>
</dbReference>
<dbReference type="InterPro" id="IPR009045">
    <property type="entry name" value="Zn_M74/Hedgehog-like"/>
</dbReference>
<dbReference type="SUPFAM" id="SSF55166">
    <property type="entry name" value="Hedgehog/DD-peptidase"/>
    <property type="match status" value="1"/>
</dbReference>
<dbReference type="SUPFAM" id="SSF47090">
    <property type="entry name" value="PGBD-like"/>
    <property type="match status" value="1"/>
</dbReference>
<dbReference type="AlphaFoldDB" id="A0A1I0AYA2"/>
<gene>
    <name evidence="4" type="ORF">SAMN05216389_10490</name>
</gene>
<sequence length="354" mass="39848">MFQPRNLFSITTVAVICLLTACTSPQEEGPEAVSEQEEIHNEDETSALNENDMNAHPEEDANEDFLTLPKENLQKGDKSDSVIDLQKTLIEIGYDIDSTGEYDHKTIWAITDFQLQNDDLYVTGIYDAQTRAGLENTIIEESNVEPGSALTYKENQTLDEDTIELGNPYEVLALVNKNHALPADYEPEDLVVPNVRFPFEEDVPKKQMRKVAAEALEELFAAGDEAGIDLFAQSGYRSYDRQDSIFASNVSAYGEEEANKFSAKPGESEHQSGLSMDVTSPEINYQIGSDFEGTDESDWLKENAAEFGFIIRFPEGKEEITKYQYEPWHIRYVGITAAKEIMEQGITLEEYLED</sequence>
<dbReference type="CDD" id="cd14852">
    <property type="entry name" value="LD-carboxypeptidase"/>
    <property type="match status" value="1"/>
</dbReference>
<proteinExistence type="predicted"/>
<keyword evidence="4" id="KW-0378">Hydrolase</keyword>